<keyword evidence="2" id="KW-1133">Transmembrane helix</keyword>
<reference evidence="3 4" key="1">
    <citation type="submission" date="2018-02" db="EMBL/GenBank/DDBJ databases">
        <authorList>
            <person name="Cohen D.B."/>
            <person name="Kent A.D."/>
        </authorList>
    </citation>
    <scope>NUCLEOTIDE SEQUENCE [LARGE SCALE GENOMIC DNA]</scope>
    <source>
        <strain evidence="3 4">CCAP 1448/3</strain>
    </source>
</reference>
<accession>A0A2T1BXZ8</accession>
<feature type="coiled-coil region" evidence="1">
    <location>
        <begin position="250"/>
        <end position="319"/>
    </location>
</feature>
<dbReference type="EMBL" id="PVWJ01000152">
    <property type="protein sequence ID" value="PSB00872.1"/>
    <property type="molecule type" value="Genomic_DNA"/>
</dbReference>
<feature type="transmembrane region" description="Helical" evidence="2">
    <location>
        <begin position="202"/>
        <end position="224"/>
    </location>
</feature>
<dbReference type="RefSeq" id="WP_106291154.1">
    <property type="nucleotide sequence ID" value="NZ_CAWNTC010000190.1"/>
</dbReference>
<evidence type="ECO:0000313" key="4">
    <source>
        <dbReference type="Proteomes" id="UP000238762"/>
    </source>
</evidence>
<dbReference type="OrthoDB" id="581634at2"/>
<keyword evidence="2" id="KW-0472">Membrane</keyword>
<feature type="transmembrane region" description="Helical" evidence="2">
    <location>
        <begin position="97"/>
        <end position="114"/>
    </location>
</feature>
<organism evidence="3 4">
    <name type="scientific">Merismopedia glauca CCAP 1448/3</name>
    <dbReference type="NCBI Taxonomy" id="1296344"/>
    <lineage>
        <taxon>Bacteria</taxon>
        <taxon>Bacillati</taxon>
        <taxon>Cyanobacteriota</taxon>
        <taxon>Cyanophyceae</taxon>
        <taxon>Synechococcales</taxon>
        <taxon>Merismopediaceae</taxon>
        <taxon>Merismopedia</taxon>
    </lineage>
</organism>
<sequence>MSNSQDKKQFWQFVNFLRQMPQQAIDRLALELKANLRQQVKSGAESHLGEKRIEDLAPIANRQHSPKTKAICQFTVVVVGSLTFSAGTQVLTSRLGALGTPAAIAGAAVVTYLVDDRATKTIAKSRIHHDGGRELKAIELQNLSPVNEFDSLFYESQIALIQKVEGKYIEKQLPVDGILAGVLSAGEFTTALWIVMQLGLPGGLMIEAIAASIPVAFIWIAAAYQSDRFELPQYYADLIAKYLPYLFPSVELTQLEAEEVLADKEAEEKRCKYLVKYYADGDKSGRLKNVAMAEADYDLNQIRQQVQQIEAERDRAKEERWLKHRQEVAELPQKCPLTQFDPIGTPEEIKQSQLKLAKERQEWIDKETAKLESVRTEDLKMIFDRSEAQIKHLQERTVIVQEKYDRAYEQWQTENQE</sequence>
<evidence type="ECO:0000256" key="2">
    <source>
        <dbReference type="SAM" id="Phobius"/>
    </source>
</evidence>
<feature type="transmembrane region" description="Helical" evidence="2">
    <location>
        <begin position="70"/>
        <end position="91"/>
    </location>
</feature>
<proteinExistence type="predicted"/>
<gene>
    <name evidence="3" type="ORF">C7B64_21265</name>
</gene>
<dbReference type="AlphaFoldDB" id="A0A2T1BXZ8"/>
<keyword evidence="1" id="KW-0175">Coiled coil</keyword>
<evidence type="ECO:0000313" key="3">
    <source>
        <dbReference type="EMBL" id="PSB00872.1"/>
    </source>
</evidence>
<evidence type="ECO:0000256" key="1">
    <source>
        <dbReference type="SAM" id="Coils"/>
    </source>
</evidence>
<name>A0A2T1BXZ8_9CYAN</name>
<reference evidence="3 4" key="2">
    <citation type="submission" date="2018-03" db="EMBL/GenBank/DDBJ databases">
        <title>The ancient ancestry and fast evolution of plastids.</title>
        <authorList>
            <person name="Moore K.R."/>
            <person name="Magnabosco C."/>
            <person name="Momper L."/>
            <person name="Gold D.A."/>
            <person name="Bosak T."/>
            <person name="Fournier G.P."/>
        </authorList>
    </citation>
    <scope>NUCLEOTIDE SEQUENCE [LARGE SCALE GENOMIC DNA]</scope>
    <source>
        <strain evidence="3 4">CCAP 1448/3</strain>
    </source>
</reference>
<protein>
    <submittedName>
        <fullName evidence="3">Uncharacterized protein</fullName>
    </submittedName>
</protein>
<keyword evidence="2" id="KW-0812">Transmembrane</keyword>
<dbReference type="Proteomes" id="UP000238762">
    <property type="component" value="Unassembled WGS sequence"/>
</dbReference>
<keyword evidence="4" id="KW-1185">Reference proteome</keyword>
<comment type="caution">
    <text evidence="3">The sequence shown here is derived from an EMBL/GenBank/DDBJ whole genome shotgun (WGS) entry which is preliminary data.</text>
</comment>